<dbReference type="PhylomeDB" id="A0A0G4GX17"/>
<keyword evidence="2" id="KW-1185">Reference proteome</keyword>
<accession>A0A0G4GX17</accession>
<dbReference type="EMBL" id="CDMY01000859">
    <property type="protein sequence ID" value="CEM35595.1"/>
    <property type="molecule type" value="Genomic_DNA"/>
</dbReference>
<organism evidence="1 2">
    <name type="scientific">Vitrella brassicaformis (strain CCMP3155)</name>
    <dbReference type="NCBI Taxonomy" id="1169540"/>
    <lineage>
        <taxon>Eukaryota</taxon>
        <taxon>Sar</taxon>
        <taxon>Alveolata</taxon>
        <taxon>Colpodellida</taxon>
        <taxon>Vitrellaceae</taxon>
        <taxon>Vitrella</taxon>
    </lineage>
</organism>
<evidence type="ECO:0000313" key="1">
    <source>
        <dbReference type="EMBL" id="CEM35595.1"/>
    </source>
</evidence>
<dbReference type="VEuPathDB" id="CryptoDB:Vbra_855"/>
<sequence>MPREVGRVKFSSGIGRQEMVGVLEALGAGREVHRVQVGGSLGGDQVSVTQSGAFDGWGSSSLPANVPAIGTLQMYLSVPDGLEPFDAAERIRRGLTSLLNAGVRGLGCVTLDLPGWSGANRSGELLDAIRQLLPNGMRVGDFTIISFTYDAMTRQGMRVRADLKGHTIRV</sequence>
<dbReference type="Proteomes" id="UP000041254">
    <property type="component" value="Unassembled WGS sequence"/>
</dbReference>
<gene>
    <name evidence="1" type="ORF">Vbra_855</name>
</gene>
<evidence type="ECO:0000313" key="2">
    <source>
        <dbReference type="Proteomes" id="UP000041254"/>
    </source>
</evidence>
<protein>
    <submittedName>
        <fullName evidence="1">Uncharacterized protein</fullName>
    </submittedName>
</protein>
<reference evidence="1 2" key="1">
    <citation type="submission" date="2014-11" db="EMBL/GenBank/DDBJ databases">
        <authorList>
            <person name="Zhu J."/>
            <person name="Qi W."/>
            <person name="Song R."/>
        </authorList>
    </citation>
    <scope>NUCLEOTIDE SEQUENCE [LARGE SCALE GENOMIC DNA]</scope>
</reference>
<dbReference type="InParanoid" id="A0A0G4GX17"/>
<proteinExistence type="predicted"/>
<name>A0A0G4GX17_VITBC</name>
<dbReference type="AlphaFoldDB" id="A0A0G4GX17"/>